<dbReference type="AlphaFoldDB" id="A0A1G6SQ65"/>
<organism evidence="3 4">
    <name type="scientific">Belnapia rosea</name>
    <dbReference type="NCBI Taxonomy" id="938405"/>
    <lineage>
        <taxon>Bacteria</taxon>
        <taxon>Pseudomonadati</taxon>
        <taxon>Pseudomonadota</taxon>
        <taxon>Alphaproteobacteria</taxon>
        <taxon>Acetobacterales</taxon>
        <taxon>Roseomonadaceae</taxon>
        <taxon>Belnapia</taxon>
    </lineage>
</organism>
<protein>
    <submittedName>
        <fullName evidence="3">Uncharacterized protein</fullName>
    </submittedName>
</protein>
<evidence type="ECO:0000313" key="3">
    <source>
        <dbReference type="EMBL" id="SDD19012.1"/>
    </source>
</evidence>
<dbReference type="Proteomes" id="UP000198925">
    <property type="component" value="Unassembled WGS sequence"/>
</dbReference>
<reference evidence="3 4" key="1">
    <citation type="submission" date="2016-10" db="EMBL/GenBank/DDBJ databases">
        <authorList>
            <person name="de Groot N.N."/>
        </authorList>
    </citation>
    <scope>NUCLEOTIDE SEQUENCE [LARGE SCALE GENOMIC DNA]</scope>
    <source>
        <strain evidence="3 4">CPCC 100156</strain>
    </source>
</reference>
<dbReference type="RefSeq" id="WP_176849536.1">
    <property type="nucleotide sequence ID" value="NZ_FMXZ01000005.1"/>
</dbReference>
<feature type="chain" id="PRO_5011579986" evidence="2">
    <location>
        <begin position="27"/>
        <end position="46"/>
    </location>
</feature>
<evidence type="ECO:0000256" key="2">
    <source>
        <dbReference type="SAM" id="SignalP"/>
    </source>
</evidence>
<gene>
    <name evidence="3" type="ORF">SAMN04487779_1005114</name>
</gene>
<accession>A0A1G6SQ65</accession>
<feature type="region of interest" description="Disordered" evidence="1">
    <location>
        <begin position="26"/>
        <end position="46"/>
    </location>
</feature>
<feature type="signal peptide" evidence="2">
    <location>
        <begin position="1"/>
        <end position="26"/>
    </location>
</feature>
<name>A0A1G6SQ65_9PROT</name>
<dbReference type="STRING" id="938405.SAMN02927895_02448"/>
<evidence type="ECO:0000256" key="1">
    <source>
        <dbReference type="SAM" id="MobiDB-lite"/>
    </source>
</evidence>
<evidence type="ECO:0000313" key="4">
    <source>
        <dbReference type="Proteomes" id="UP000198925"/>
    </source>
</evidence>
<keyword evidence="4" id="KW-1185">Reference proteome</keyword>
<keyword evidence="2" id="KW-0732">Signal</keyword>
<proteinExistence type="predicted"/>
<dbReference type="EMBL" id="FMZX01000005">
    <property type="protein sequence ID" value="SDD19012.1"/>
    <property type="molecule type" value="Genomic_DNA"/>
</dbReference>
<sequence length="46" mass="4398">MLRTGLLATALGLSLGAATFVTPAEAASRLSGGGTGADIDEGGHRG</sequence>